<evidence type="ECO:0000259" key="5">
    <source>
        <dbReference type="PROSITE" id="PS51767"/>
    </source>
</evidence>
<dbReference type="PANTHER" id="PTHR47966:SF73">
    <property type="entry name" value="PEPTIDASE A1 DOMAIN-CONTAINING PROTEIN"/>
    <property type="match status" value="1"/>
</dbReference>
<keyword evidence="2" id="KW-1015">Disulfide bond</keyword>
<organism evidence="6 7">
    <name type="scientific">Thermothielavioides terrestris</name>
    <dbReference type="NCBI Taxonomy" id="2587410"/>
    <lineage>
        <taxon>Eukaryota</taxon>
        <taxon>Fungi</taxon>
        <taxon>Dikarya</taxon>
        <taxon>Ascomycota</taxon>
        <taxon>Pezizomycotina</taxon>
        <taxon>Sordariomycetes</taxon>
        <taxon>Sordariomycetidae</taxon>
        <taxon>Sordariales</taxon>
        <taxon>Chaetomiaceae</taxon>
        <taxon>Thermothielavioides</taxon>
    </lineage>
</organism>
<keyword evidence="4" id="KW-0812">Transmembrane</keyword>
<keyword evidence="4" id="KW-0472">Membrane</keyword>
<feature type="region of interest" description="Disordered" evidence="3">
    <location>
        <begin position="455"/>
        <end position="477"/>
    </location>
</feature>
<dbReference type="PRINTS" id="PR00792">
    <property type="entry name" value="PEPSIN"/>
</dbReference>
<feature type="disulfide bond" evidence="2">
    <location>
        <begin position="315"/>
        <end position="365"/>
    </location>
</feature>
<feature type="transmembrane region" description="Helical" evidence="4">
    <location>
        <begin position="487"/>
        <end position="514"/>
    </location>
</feature>
<dbReference type="PANTHER" id="PTHR47966">
    <property type="entry name" value="BETA-SITE APP-CLEAVING ENZYME, ISOFORM A-RELATED"/>
    <property type="match status" value="1"/>
</dbReference>
<evidence type="ECO:0000256" key="1">
    <source>
        <dbReference type="ARBA" id="ARBA00007447"/>
    </source>
</evidence>
<feature type="compositionally biased region" description="Basic and acidic residues" evidence="3">
    <location>
        <begin position="649"/>
        <end position="660"/>
    </location>
</feature>
<proteinExistence type="inferred from homology"/>
<feature type="compositionally biased region" description="Low complexity" evidence="3">
    <location>
        <begin position="536"/>
        <end position="549"/>
    </location>
</feature>
<comment type="similarity">
    <text evidence="1">Belongs to the peptidase A1 family.</text>
</comment>
<accession>A0A446BKX1</accession>
<dbReference type="InterPro" id="IPR021109">
    <property type="entry name" value="Peptidase_aspartic_dom_sf"/>
</dbReference>
<evidence type="ECO:0000256" key="3">
    <source>
        <dbReference type="SAM" id="MobiDB-lite"/>
    </source>
</evidence>
<dbReference type="Pfam" id="PF00026">
    <property type="entry name" value="Asp"/>
    <property type="match status" value="1"/>
</dbReference>
<dbReference type="PROSITE" id="PS51767">
    <property type="entry name" value="PEPTIDASE_A1"/>
    <property type="match status" value="1"/>
</dbReference>
<feature type="region of interest" description="Disordered" evidence="3">
    <location>
        <begin position="520"/>
        <end position="660"/>
    </location>
</feature>
<dbReference type="EMBL" id="OUUZ01000009">
    <property type="protein sequence ID" value="SPQ23118.1"/>
    <property type="molecule type" value="Genomic_DNA"/>
</dbReference>
<dbReference type="GO" id="GO:0004190">
    <property type="term" value="F:aspartic-type endopeptidase activity"/>
    <property type="evidence" value="ECO:0007669"/>
    <property type="project" value="InterPro"/>
</dbReference>
<dbReference type="Proteomes" id="UP000289323">
    <property type="component" value="Unassembled WGS sequence"/>
</dbReference>
<feature type="compositionally biased region" description="Low complexity" evidence="3">
    <location>
        <begin position="605"/>
        <end position="646"/>
    </location>
</feature>
<feature type="compositionally biased region" description="Low complexity" evidence="3">
    <location>
        <begin position="467"/>
        <end position="477"/>
    </location>
</feature>
<keyword evidence="4" id="KW-1133">Transmembrane helix</keyword>
<gene>
    <name evidence="6" type="ORF">TT172_LOCUS5537</name>
</gene>
<evidence type="ECO:0000256" key="2">
    <source>
        <dbReference type="PIRSR" id="PIRSR601461-2"/>
    </source>
</evidence>
<feature type="domain" description="Peptidase A1" evidence="5">
    <location>
        <begin position="41"/>
        <end position="413"/>
    </location>
</feature>
<sequence length="660" mass="67539">MAPHGRLRMRAALTPTLFAATAAAQHVLLPFVGLVSSEYAFLADVSVGTPPQNLSLVISPSAGDTWVPDANTVECSPEWYYARYSHATDVPASRCNWGSFNKTRSSTYLPANRRYSTFGAESLDGASADGSNFTDTLVVAGIELDDYPMGLVDSATRWLGVLGLGRNLSSGYSSYSGDEAGQYANFMDRLVSSGKIATPAYSIWLDDAQGTSGGLLFGAVDQARFDGDLVRLPADESYQFYESSVAAFGATVTALNGTSGSGVAMPPVRTNDFPIDVVIGPAEILSYLPNTVADAVASMAGATFNETLNLYTIPCDAGKASPAQFVLELGGSGGPQLRFETADLVVPTAAFYSVAYSLGNASNLCLFGIQQLSSGDSSSSSYISSPALYNLGSSLLRRTYAVFDLVNLEIAVAPVRFPSGSGAPSPTVVAFESYGATAPSATVFCASTYCQSATNSGSGSGSGSGSSSGSRSGSNSTSDALEHWQQVAIGLGVSLGVLFLIAAVAGVVICVRLLRARTSAAQAGDPEGAPDSGTPAAGTAESSAVAAQARNGPWAPVAPPRGALPVIQEKQEDGAAANRQAPIEAPQLPAASDRGSAIMSELSDAQQGQAEGQAEGQAQAEVEAMGPEPAPASEPEAAPAAPAGSPKGKVKEVDRSTGQS</sequence>
<evidence type="ECO:0000313" key="7">
    <source>
        <dbReference type="Proteomes" id="UP000289323"/>
    </source>
</evidence>
<dbReference type="AlphaFoldDB" id="A0A446BKX1"/>
<dbReference type="InterPro" id="IPR001461">
    <property type="entry name" value="Aspartic_peptidase_A1"/>
</dbReference>
<evidence type="ECO:0000256" key="4">
    <source>
        <dbReference type="SAM" id="Phobius"/>
    </source>
</evidence>
<name>A0A446BKX1_9PEZI</name>
<dbReference type="GO" id="GO:0006508">
    <property type="term" value="P:proteolysis"/>
    <property type="evidence" value="ECO:0007669"/>
    <property type="project" value="InterPro"/>
</dbReference>
<dbReference type="SUPFAM" id="SSF50630">
    <property type="entry name" value="Acid proteases"/>
    <property type="match status" value="1"/>
</dbReference>
<dbReference type="Gene3D" id="2.40.70.10">
    <property type="entry name" value="Acid Proteases"/>
    <property type="match status" value="2"/>
</dbReference>
<reference evidence="6 7" key="1">
    <citation type="submission" date="2018-04" db="EMBL/GenBank/DDBJ databases">
        <authorList>
            <person name="Huttner S."/>
            <person name="Dainat J."/>
        </authorList>
    </citation>
    <scope>NUCLEOTIDE SEQUENCE [LARGE SCALE GENOMIC DNA]</scope>
</reference>
<dbReference type="InterPro" id="IPR033121">
    <property type="entry name" value="PEPTIDASE_A1"/>
</dbReference>
<protein>
    <submittedName>
        <fullName evidence="6">C84c38b3-a281-4646-bcc1-a1f4a857d4c1</fullName>
    </submittedName>
</protein>
<evidence type="ECO:0000313" key="6">
    <source>
        <dbReference type="EMBL" id="SPQ23118.1"/>
    </source>
</evidence>